<evidence type="ECO:0000313" key="6">
    <source>
        <dbReference type="Proteomes" id="UP000028059"/>
    </source>
</evidence>
<protein>
    <submittedName>
        <fullName evidence="5">Restriction endonuclease protein</fullName>
    </submittedName>
</protein>
<dbReference type="InterPro" id="IPR054374">
    <property type="entry name" value="AF1548-like_C"/>
</dbReference>
<gene>
    <name evidence="5" type="ORF">AAA799N04_00853</name>
</gene>
<dbReference type="Pfam" id="PF22357">
    <property type="entry name" value="AF1548-like_C"/>
    <property type="match status" value="1"/>
</dbReference>
<evidence type="ECO:0000256" key="2">
    <source>
        <dbReference type="ARBA" id="ARBA00022840"/>
    </source>
</evidence>
<feature type="domain" description="ATP-cone" evidence="4">
    <location>
        <begin position="11"/>
        <end position="91"/>
    </location>
</feature>
<dbReference type="GO" id="GO:0005524">
    <property type="term" value="F:ATP binding"/>
    <property type="evidence" value="ECO:0007669"/>
    <property type="project" value="UniProtKB-UniRule"/>
</dbReference>
<dbReference type="Gene3D" id="3.40.1350.10">
    <property type="match status" value="1"/>
</dbReference>
<dbReference type="InterPro" id="IPR005144">
    <property type="entry name" value="ATP-cone_dom"/>
</dbReference>
<keyword evidence="2 3" id="KW-0067">ATP-binding</keyword>
<dbReference type="InterPro" id="IPR011856">
    <property type="entry name" value="tRNA_endonuc-like_dom_sf"/>
</dbReference>
<dbReference type="Pfam" id="PF03477">
    <property type="entry name" value="ATP-cone"/>
    <property type="match status" value="1"/>
</dbReference>
<reference evidence="5 6" key="1">
    <citation type="submission" date="2014-06" db="EMBL/GenBank/DDBJ databases">
        <authorList>
            <person name="Ngugi D.K."/>
            <person name="Blom J."/>
            <person name="Alam I."/>
            <person name="Rashid M."/>
            <person name="Ba Alawi W."/>
            <person name="Zhang G."/>
            <person name="Hikmawan T."/>
            <person name="Guan Y."/>
            <person name="Antunes A."/>
            <person name="Siam R."/>
            <person name="ElDorry H."/>
            <person name="Bajic V."/>
            <person name="Stingl U."/>
        </authorList>
    </citation>
    <scope>NUCLEOTIDE SEQUENCE [LARGE SCALE GENOMIC DNA]</scope>
    <source>
        <strain evidence="5">SCGC AAA799-N04</strain>
    </source>
</reference>
<keyword evidence="6" id="KW-1185">Reference proteome</keyword>
<dbReference type="PROSITE" id="PS51161">
    <property type="entry name" value="ATP_CONE"/>
    <property type="match status" value="1"/>
</dbReference>
<dbReference type="EMBL" id="JOKN01000012">
    <property type="protein sequence ID" value="KEQ56656.1"/>
    <property type="molecule type" value="Genomic_DNA"/>
</dbReference>
<dbReference type="GO" id="GO:0003676">
    <property type="term" value="F:nucleic acid binding"/>
    <property type="evidence" value="ECO:0007669"/>
    <property type="project" value="InterPro"/>
</dbReference>
<keyword evidence="1 3" id="KW-0547">Nucleotide-binding</keyword>
<evidence type="ECO:0000313" key="5">
    <source>
        <dbReference type="EMBL" id="KEQ56656.1"/>
    </source>
</evidence>
<dbReference type="GO" id="GO:0004519">
    <property type="term" value="F:endonuclease activity"/>
    <property type="evidence" value="ECO:0007669"/>
    <property type="project" value="UniProtKB-KW"/>
</dbReference>
<evidence type="ECO:0000256" key="3">
    <source>
        <dbReference type="PROSITE-ProRule" id="PRU00492"/>
    </source>
</evidence>
<accession>A0A081RN83</accession>
<keyword evidence="5" id="KW-0255">Endonuclease</keyword>
<dbReference type="SUPFAM" id="SSF52980">
    <property type="entry name" value="Restriction endonuclease-like"/>
    <property type="match status" value="1"/>
</dbReference>
<keyword evidence="5" id="KW-0540">Nuclease</keyword>
<dbReference type="Proteomes" id="UP000028059">
    <property type="component" value="Unassembled WGS sequence"/>
</dbReference>
<evidence type="ECO:0000256" key="1">
    <source>
        <dbReference type="ARBA" id="ARBA00022741"/>
    </source>
</evidence>
<name>A0A081RN83_9ARCH</name>
<sequence length="280" mass="32551">MTSNDITPRKFFIYKADGSRVPFNENKILSTCIRAGASKKTAKRILKKVKSEVYRDMTSNDIYKKVLRAISEEKGLRALHQRYQLKNAIMKMGPAGFTFENYVAAILEYYDFQVTGIRSKIKGECITHEIDLIGLKQNKKFLIECKYHSKHGVYTGLKESMYTHARFLDMRSKFSGEMIFCNTKVSGNAKKYAKCVGQEIISWRYPAKNSLEKMIERHNLYPITILNLSQKELDIFSESNIMIAQDLLRYDSYQISKMTGISQKRIYNLQQLVEKIFNLH</sequence>
<comment type="caution">
    <text evidence="5">The sequence shown here is derived from an EMBL/GenBank/DDBJ whole genome shotgun (WGS) entry which is preliminary data.</text>
</comment>
<proteinExistence type="predicted"/>
<dbReference type="InterPro" id="IPR011335">
    <property type="entry name" value="Restrct_endonuc-II-like"/>
</dbReference>
<organism evidence="5 6">
    <name type="scientific">Marine Group I thaumarchaeote SCGC AAA799-N04</name>
    <dbReference type="NCBI Taxonomy" id="1502293"/>
    <lineage>
        <taxon>Archaea</taxon>
        <taxon>Nitrososphaerota</taxon>
        <taxon>Marine Group I</taxon>
    </lineage>
</organism>
<keyword evidence="5" id="KW-0378">Hydrolase</keyword>
<dbReference type="AlphaFoldDB" id="A0A081RN83"/>
<evidence type="ECO:0000259" key="4">
    <source>
        <dbReference type="PROSITE" id="PS51161"/>
    </source>
</evidence>